<dbReference type="SUPFAM" id="SSF47923">
    <property type="entry name" value="Ypt/Rab-GAP domain of gyp1p"/>
    <property type="match status" value="1"/>
</dbReference>
<protein>
    <submittedName>
        <fullName evidence="5">GTPase-activating protein gyp10</fullName>
    </submittedName>
</protein>
<keyword evidence="3" id="KW-0472">Membrane</keyword>
<keyword evidence="1" id="KW-0343">GTPase activation</keyword>
<dbReference type="Pfam" id="PF00566">
    <property type="entry name" value="RabGAP-TBC"/>
    <property type="match status" value="1"/>
</dbReference>
<feature type="transmembrane region" description="Helical" evidence="3">
    <location>
        <begin position="501"/>
        <end position="523"/>
    </location>
</feature>
<accession>A0A135UPC5</accession>
<dbReference type="OrthoDB" id="206700at2759"/>
<reference evidence="5 6" key="1">
    <citation type="submission" date="2014-02" db="EMBL/GenBank/DDBJ databases">
        <title>The genome sequence of Colletotrichum nymphaeae SA-01.</title>
        <authorList>
            <person name="Baroncelli R."/>
            <person name="Thon M.R."/>
        </authorList>
    </citation>
    <scope>NUCLEOTIDE SEQUENCE [LARGE SCALE GENOMIC DNA]</scope>
    <source>
        <strain evidence="5 6">SA-01</strain>
    </source>
</reference>
<dbReference type="GO" id="GO:0005789">
    <property type="term" value="C:endoplasmic reticulum membrane"/>
    <property type="evidence" value="ECO:0007669"/>
    <property type="project" value="TreeGrafter"/>
</dbReference>
<keyword evidence="6" id="KW-1185">Reference proteome</keyword>
<name>A0A135UPC5_9PEZI</name>
<evidence type="ECO:0000256" key="1">
    <source>
        <dbReference type="ARBA" id="ARBA00022468"/>
    </source>
</evidence>
<dbReference type="EMBL" id="JEMN01000313">
    <property type="protein sequence ID" value="KXH62243.1"/>
    <property type="molecule type" value="Genomic_DNA"/>
</dbReference>
<evidence type="ECO:0000256" key="2">
    <source>
        <dbReference type="SAM" id="MobiDB-lite"/>
    </source>
</evidence>
<dbReference type="Proteomes" id="UP000070054">
    <property type="component" value="Unassembled WGS sequence"/>
</dbReference>
<dbReference type="PANTHER" id="PTHR20913">
    <property type="entry name" value="TBC1 DOMAIN FAMILY MEMBER 20/GTPASE"/>
    <property type="match status" value="1"/>
</dbReference>
<feature type="domain" description="Rab-GAP TBC" evidence="4">
    <location>
        <begin position="191"/>
        <end position="384"/>
    </location>
</feature>
<organism evidence="5 6">
    <name type="scientific">Colletotrichum nymphaeae SA-01</name>
    <dbReference type="NCBI Taxonomy" id="1460502"/>
    <lineage>
        <taxon>Eukaryota</taxon>
        <taxon>Fungi</taxon>
        <taxon>Dikarya</taxon>
        <taxon>Ascomycota</taxon>
        <taxon>Pezizomycotina</taxon>
        <taxon>Sordariomycetes</taxon>
        <taxon>Hypocreomycetidae</taxon>
        <taxon>Glomerellales</taxon>
        <taxon>Glomerellaceae</taxon>
        <taxon>Colletotrichum</taxon>
        <taxon>Colletotrichum acutatum species complex</taxon>
    </lineage>
</organism>
<keyword evidence="3" id="KW-0812">Transmembrane</keyword>
<dbReference type="InterPro" id="IPR000195">
    <property type="entry name" value="Rab-GAP-TBC_dom"/>
</dbReference>
<feature type="region of interest" description="Disordered" evidence="2">
    <location>
        <begin position="106"/>
        <end position="129"/>
    </location>
</feature>
<keyword evidence="3" id="KW-1133">Transmembrane helix</keyword>
<dbReference type="AlphaFoldDB" id="A0A135UPC5"/>
<proteinExistence type="predicted"/>
<evidence type="ECO:0000259" key="4">
    <source>
        <dbReference type="PROSITE" id="PS50086"/>
    </source>
</evidence>
<dbReference type="PANTHER" id="PTHR20913:SF7">
    <property type="entry name" value="RE60063P"/>
    <property type="match status" value="1"/>
</dbReference>
<dbReference type="Gene3D" id="1.10.472.80">
    <property type="entry name" value="Ypt/Rab-GAP domain of gyp1p, domain 3"/>
    <property type="match status" value="1"/>
</dbReference>
<evidence type="ECO:0000256" key="3">
    <source>
        <dbReference type="SAM" id="Phobius"/>
    </source>
</evidence>
<sequence>MLTRLSYGSSKGNAVPRFDQSNAADAGCEAPKLLDLQLPCSYNRSSVSRWQIVDACNASHFNLNFKSLKQCLEPVHHCGFHGLPRFFVKPASVTLGDSDAHLPLLSSQPHDAHAPVTSTTLDSNDASSRYTSRKYRGVIETDSMDEKNALGSSDSAAPVDQEQRKTTDILEACKWRNIEALKGLASTKGGFLTDTLRRKAWPILLGLPDSEDFQGTIAAGIDEKVSWKALPSHRDEEQVALDVNRAFIYYPNHQNDTELEKNKSELSDLIVEVLRRYPYLCYFQGYHDICQVFMLVLEPPWRARLVSRLSVLRIRDFMLTSLEPTVAQLRLIPDILNAADPKLKRHLSGTEPFYALAGTLTMYAHDIQAYGDIARLFDTLLTREPVFSIYMYVQIVLNRRDELFDQEEDDPSMLHLILSKVPQKMDLDALITSTIALYERFPPESLPQWRKISKASSLRTARSVEECSKQTMDEGHAYFQKQLAELKALERRQRLMKVMWAYRKGAAAAGLAVVIGLVAVYLGRRNPSPIAAMAALYNKWSNGTTWTHNF</sequence>
<dbReference type="InterPro" id="IPR035969">
    <property type="entry name" value="Rab-GAP_TBC_sf"/>
</dbReference>
<gene>
    <name evidence="5" type="ORF">CNYM01_06967</name>
</gene>
<dbReference type="PROSITE" id="PS50086">
    <property type="entry name" value="TBC_RABGAP"/>
    <property type="match status" value="1"/>
</dbReference>
<dbReference type="InterPro" id="IPR045913">
    <property type="entry name" value="TBC20/Gyp8-like"/>
</dbReference>
<dbReference type="GO" id="GO:0006888">
    <property type="term" value="P:endoplasmic reticulum to Golgi vesicle-mediated transport"/>
    <property type="evidence" value="ECO:0007669"/>
    <property type="project" value="TreeGrafter"/>
</dbReference>
<dbReference type="FunFam" id="1.10.472.80:FF:000060">
    <property type="entry name" value="TBC domain protein, putative"/>
    <property type="match status" value="1"/>
</dbReference>
<evidence type="ECO:0000313" key="5">
    <source>
        <dbReference type="EMBL" id="KXH62243.1"/>
    </source>
</evidence>
<dbReference type="SMART" id="SM00164">
    <property type="entry name" value="TBC"/>
    <property type="match status" value="1"/>
</dbReference>
<evidence type="ECO:0000313" key="6">
    <source>
        <dbReference type="Proteomes" id="UP000070054"/>
    </source>
</evidence>
<feature type="region of interest" description="Disordered" evidence="2">
    <location>
        <begin position="141"/>
        <end position="163"/>
    </location>
</feature>
<dbReference type="GO" id="GO:0005096">
    <property type="term" value="F:GTPase activator activity"/>
    <property type="evidence" value="ECO:0007669"/>
    <property type="project" value="UniProtKB-KW"/>
</dbReference>
<feature type="compositionally biased region" description="Polar residues" evidence="2">
    <location>
        <begin position="116"/>
        <end position="129"/>
    </location>
</feature>
<dbReference type="Gene3D" id="1.10.8.1310">
    <property type="match status" value="1"/>
</dbReference>
<comment type="caution">
    <text evidence="5">The sequence shown here is derived from an EMBL/GenBank/DDBJ whole genome shotgun (WGS) entry which is preliminary data.</text>
</comment>